<reference evidence="1 2" key="1">
    <citation type="submission" date="2024-08" db="EMBL/GenBank/DDBJ databases">
        <authorList>
            <person name="Feng Z."/>
            <person name="Ronholm J."/>
        </authorList>
    </citation>
    <scope>NUCLEOTIDE SEQUENCE [LARGE SCALE GENOMIC DNA]</scope>
    <source>
        <strain evidence="1 2">4-AB0-8</strain>
    </source>
</reference>
<dbReference type="Proteomes" id="UP001567350">
    <property type="component" value="Unassembled WGS sequence"/>
</dbReference>
<comment type="caution">
    <text evidence="1">The sequence shown here is derived from an EMBL/GenBank/DDBJ whole genome shotgun (WGS) entry which is preliminary data.</text>
</comment>
<keyword evidence="2" id="KW-1185">Reference proteome</keyword>
<sequence>MAQTKQAGRGAALGRKLTVAAATVLVVWGGLWLALPGVIAQQLQALATEALGRAVTVRSVEVAPWSLALTVNGLEVAGAAGSAPALSVERVYINASLSSLWRWAPVLDALELDQPVVRVRQDAQGQWDFADVLAKLQHNPEPPKPEAQGLARLALYNIQVRDGRVELDDQLVGVQHKIEALQLQLPFISTLPSQREVKVQPQLSMRLNGSEIASQAVATPFDAAHTTQAQLVIQQFDLAPYAPYLPASLPVRLQQGVVDAQVLIAFEQNQQPTLQLQGSTLQLSDLKLNDTAGQALAGWNKLSIEVGDTRPLQQQVRLASVTLQQPFGYLHRRANGDLLPAPVAVKEGVQEAVAATPSAVAADKSENIAAKAEWKLVVDRFNVESGWANWRDDVGQVGAALRVDQFTLHAQNLAWPMDGGARWQLAAQLQGEDRAALGMLHSRGQGGVESGQASVVVDKFDAQAVHAYARQWLQLPVEGLASLSAGVAWQGGRVHAVVPSLAIESVALGRAASPEVAWTGLQLRNLVLDTGQQQVNVEHIALEAPTARVQRNAQGHWMYEQWLQPVVGAPAKGKETVASPAGKPWQVLVQDLELAAGQVELTDASLGGMPLAIKLSDVQLHMQNVDSVKGTAQTKLSARLAERTRRGGWGKPGTLSYEGDLQLDPLVTKGRVHVNALPLQAFEPYMAPHLNVRLVRALASFDGTVQYAQRPKGPQMQLQGQGRISDVHVQTLLGDEQAAQAVQGQNASPAMGVEDLLRWKQLRLQGVQVAMQPAQAPHIQVRSTELEDFYARIVVLPEGRLNLQNLLKNAANAEEAGAAATAAVAPAEGAQGVAVDASAAAPAAAEPSARVDMGSIALRGGVIKFSDYFIRPNYSADLTALNGSLEAFSSQPAVAGEQPALAKLTLAGVAQGTAQLDIDGAINPLAQPLALDVRAQIKGLDLPPLTPYSIKYVGHGIEKGKLSMDVRYQVQPDGQLTATNQLVLNQLTFSDPVEGAPASLPVRLAVALLADSNGVIDLNLPISGSLNDPQFRIAPVVFKIIGNIIRKAVTAPFSLLTGAFASADDKSDITFEPGYARLDAQAQENLQKLAKALLSKPQLKLTLVGQADSATEAQGWKQAQLEQLLSGGAGDKDEEDAPARTEKQKLAALKQVYRNTVKERPRNMLGLAKELPTEQMRALILQDMVVPASAWQDLAAERARNVRDYLLAQGVEAERVFLGSSGGKAQNLVTPAVLLNISVQ</sequence>
<organism evidence="1 2">
    <name type="scientific">Comamonas jiangduensis</name>
    <dbReference type="NCBI Taxonomy" id="1194168"/>
    <lineage>
        <taxon>Bacteria</taxon>
        <taxon>Pseudomonadati</taxon>
        <taxon>Pseudomonadota</taxon>
        <taxon>Betaproteobacteria</taxon>
        <taxon>Burkholderiales</taxon>
        <taxon>Comamonadaceae</taxon>
        <taxon>Comamonas</taxon>
    </lineage>
</organism>
<dbReference type="PANTHER" id="PTHR30441">
    <property type="entry name" value="DUF748 DOMAIN-CONTAINING PROTEIN"/>
    <property type="match status" value="1"/>
</dbReference>
<dbReference type="InterPro" id="IPR036737">
    <property type="entry name" value="OmpA-like_sf"/>
</dbReference>
<protein>
    <submittedName>
        <fullName evidence="1">DUF748 domain-containing protein</fullName>
    </submittedName>
</protein>
<accession>A0ABV4IFI0</accession>
<dbReference type="InterPro" id="IPR052894">
    <property type="entry name" value="AsmA-related"/>
</dbReference>
<evidence type="ECO:0000313" key="1">
    <source>
        <dbReference type="EMBL" id="MEZ2739197.1"/>
    </source>
</evidence>
<name>A0ABV4IFI0_9BURK</name>
<proteinExistence type="predicted"/>
<evidence type="ECO:0000313" key="2">
    <source>
        <dbReference type="Proteomes" id="UP001567350"/>
    </source>
</evidence>
<dbReference type="InterPro" id="IPR008023">
    <property type="entry name" value="DUF748"/>
</dbReference>
<dbReference type="Gene3D" id="3.30.1330.60">
    <property type="entry name" value="OmpA-like domain"/>
    <property type="match status" value="1"/>
</dbReference>
<dbReference type="RefSeq" id="WP_370891483.1">
    <property type="nucleotide sequence ID" value="NZ_JBGJLR010000005.1"/>
</dbReference>
<dbReference type="EMBL" id="JBGJLR010000005">
    <property type="protein sequence ID" value="MEZ2739197.1"/>
    <property type="molecule type" value="Genomic_DNA"/>
</dbReference>
<dbReference type="PANTHER" id="PTHR30441:SF8">
    <property type="entry name" value="DUF748 DOMAIN-CONTAINING PROTEIN"/>
    <property type="match status" value="1"/>
</dbReference>
<gene>
    <name evidence="1" type="ORF">ACBP88_06935</name>
</gene>
<dbReference type="Pfam" id="PF05359">
    <property type="entry name" value="DUF748"/>
    <property type="match status" value="1"/>
</dbReference>